<dbReference type="AlphaFoldDB" id="A0AAD2PVA0"/>
<protein>
    <submittedName>
        <fullName evidence="1">Uncharacterized protein</fullName>
    </submittedName>
</protein>
<comment type="caution">
    <text evidence="1">The sequence shown here is derived from an EMBL/GenBank/DDBJ whole genome shotgun (WGS) entry which is preliminary data.</text>
</comment>
<dbReference type="Proteomes" id="UP001295423">
    <property type="component" value="Unassembled WGS sequence"/>
</dbReference>
<gene>
    <name evidence="1" type="ORF">CYCCA115_LOCUS15033</name>
</gene>
<organism evidence="1 2">
    <name type="scientific">Cylindrotheca closterium</name>
    <dbReference type="NCBI Taxonomy" id="2856"/>
    <lineage>
        <taxon>Eukaryota</taxon>
        <taxon>Sar</taxon>
        <taxon>Stramenopiles</taxon>
        <taxon>Ochrophyta</taxon>
        <taxon>Bacillariophyta</taxon>
        <taxon>Bacillariophyceae</taxon>
        <taxon>Bacillariophycidae</taxon>
        <taxon>Bacillariales</taxon>
        <taxon>Bacillariaceae</taxon>
        <taxon>Cylindrotheca</taxon>
    </lineage>
</organism>
<name>A0AAD2PVA0_9STRA</name>
<sequence length="348" mass="38956">MINDFYFDRMNKVNASDFYAEYHGHKVQHLKVVYSCLRKETEQGLIWTAGDSSLDNKYWFRDSRPAVGAYRDALEPAISNADVTYWLNYHGINERRNQKYAAINTAIEATTLNSRAFRLKAQDKFLRDNIQQDDVLIVSVGGNDIALAPTPCTIMSLLCLPHMCMPYSKVFGSIPMDDKCCGCGCSLLSCGCAFPPCLGYLVHLFGTRVQKYIERLISKTRPKKILVCMIYYLDENPSPSWAGPALGALGYNSHPERIQLLIRKIFMEATSSIQIPGSEVIPVPLFNALNGKDHSDYIARVEPSSKGGEKMAEYLLDMIDNGPSPSQSVLVSTTQMMPVESSYIADRT</sequence>
<accession>A0AAD2PVA0</accession>
<evidence type="ECO:0000313" key="1">
    <source>
        <dbReference type="EMBL" id="CAJ1954441.1"/>
    </source>
</evidence>
<dbReference type="InterPro" id="IPR036514">
    <property type="entry name" value="SGNH_hydro_sf"/>
</dbReference>
<evidence type="ECO:0000313" key="2">
    <source>
        <dbReference type="Proteomes" id="UP001295423"/>
    </source>
</evidence>
<keyword evidence="2" id="KW-1185">Reference proteome</keyword>
<dbReference type="SUPFAM" id="SSF52266">
    <property type="entry name" value="SGNH hydrolase"/>
    <property type="match status" value="1"/>
</dbReference>
<dbReference type="EMBL" id="CAKOGP040001869">
    <property type="protein sequence ID" value="CAJ1954441.1"/>
    <property type="molecule type" value="Genomic_DNA"/>
</dbReference>
<proteinExistence type="predicted"/>
<dbReference type="Gene3D" id="3.40.50.1110">
    <property type="entry name" value="SGNH hydrolase"/>
    <property type="match status" value="1"/>
</dbReference>
<reference evidence="1" key="1">
    <citation type="submission" date="2023-08" db="EMBL/GenBank/DDBJ databases">
        <authorList>
            <person name="Audoor S."/>
            <person name="Bilcke G."/>
        </authorList>
    </citation>
    <scope>NUCLEOTIDE SEQUENCE</scope>
</reference>